<dbReference type="GO" id="GO:0005524">
    <property type="term" value="F:ATP binding"/>
    <property type="evidence" value="ECO:0007669"/>
    <property type="project" value="UniProtKB-UniRule"/>
</dbReference>
<dbReference type="InterPro" id="IPR052032">
    <property type="entry name" value="ATP-dep_AA_Ligase"/>
</dbReference>
<proteinExistence type="predicted"/>
<comment type="caution">
    <text evidence="6">The sequence shown here is derived from an EMBL/GenBank/DDBJ whole genome shotgun (WGS) entry which is preliminary data.</text>
</comment>
<dbReference type="Pfam" id="PF13535">
    <property type="entry name" value="ATP-grasp_4"/>
    <property type="match status" value="1"/>
</dbReference>
<evidence type="ECO:0000256" key="1">
    <source>
        <dbReference type="ARBA" id="ARBA00022598"/>
    </source>
</evidence>
<accession>A0A370KDW9</accession>
<evidence type="ECO:0000256" key="3">
    <source>
        <dbReference type="ARBA" id="ARBA00022840"/>
    </source>
</evidence>
<dbReference type="PROSITE" id="PS50975">
    <property type="entry name" value="ATP_GRASP"/>
    <property type="match status" value="1"/>
</dbReference>
<evidence type="ECO:0000313" key="7">
    <source>
        <dbReference type="Proteomes" id="UP000254939"/>
    </source>
</evidence>
<dbReference type="PANTHER" id="PTHR43585:SF2">
    <property type="entry name" value="ATP-GRASP ENZYME FSQD"/>
    <property type="match status" value="1"/>
</dbReference>
<dbReference type="RefSeq" id="WP_114716164.1">
    <property type="nucleotide sequence ID" value="NZ_KZ857274.1"/>
</dbReference>
<dbReference type="GO" id="GO:0016874">
    <property type="term" value="F:ligase activity"/>
    <property type="evidence" value="ECO:0007669"/>
    <property type="project" value="UniProtKB-KW"/>
</dbReference>
<dbReference type="Pfam" id="PF18603">
    <property type="entry name" value="LAL_C2"/>
    <property type="match status" value="1"/>
</dbReference>
<feature type="domain" description="ATP-grasp" evidence="5">
    <location>
        <begin position="118"/>
        <end position="310"/>
    </location>
</feature>
<reference evidence="6 7" key="1">
    <citation type="submission" date="2017-03" db="EMBL/GenBank/DDBJ databases">
        <title>Genome analysis of Rhizobial strains effectives or ineffectives for nitrogen fixation isolated from bean seeds.</title>
        <authorList>
            <person name="Peralta H."/>
            <person name="Aguilar-Vera A."/>
            <person name="Mora Y."/>
            <person name="Vargas-Lagunas C."/>
            <person name="Girard L."/>
            <person name="Mora J."/>
        </authorList>
    </citation>
    <scope>NUCLEOTIDE SEQUENCE [LARGE SCALE GENOMIC DNA]</scope>
    <source>
        <strain evidence="6 7">CCGM3</strain>
    </source>
</reference>
<evidence type="ECO:0000259" key="5">
    <source>
        <dbReference type="PROSITE" id="PS50975"/>
    </source>
</evidence>
<sequence>MARRTLVLIEGHRSIGLQYVKAARRLSLYPITLSADPTQYDYLAAEGVEAIRVDTGDFDALVHEFYQLRKSYDIVGITGFSCHDESVPTTVAKLCRHFDLPGPNPASSEFCYNKFTQRQILADAGVPVPAYRLAENATDVKRSASEIGLPVIVKPTIGSGSLGVRLCHNAAEIVEHTSYLLSEKQKWNSSPRILVEEFAKGSHYSVEIMGSEVFGVAAADFGSPPYFVCREYIYPAALADDEHRRIVDVSLSCLQALGLGWGPTNIDLRWTRRGPVVIEVNPRLAGGASPRLIHAASGVDLIAEHIKLVIGDEWNLRERHSQIAAARILLPDCDGILDWIDGDRAAAVPGIAEVKLYVAPKSPITRRGDFRDPIGHVIAASPNRAQTQAILQRAVNSIDWLITPLPAAGEQEQIDDLSHSRARLGDAQ</sequence>
<keyword evidence="1" id="KW-0436">Ligase</keyword>
<dbReference type="SUPFAM" id="SSF56059">
    <property type="entry name" value="Glutathione synthetase ATP-binding domain-like"/>
    <property type="match status" value="1"/>
</dbReference>
<keyword evidence="2 4" id="KW-0547">Nucleotide-binding</keyword>
<gene>
    <name evidence="6" type="ORF">B5K06_34320</name>
</gene>
<dbReference type="AlphaFoldDB" id="A0A370KDW9"/>
<dbReference type="EMBL" id="NAAC01000053">
    <property type="protein sequence ID" value="RDJ01000.1"/>
    <property type="molecule type" value="Genomic_DNA"/>
</dbReference>
<name>A0A370KDW9_9HYPH</name>
<dbReference type="InterPro" id="IPR040570">
    <property type="entry name" value="LAL_C2"/>
</dbReference>
<evidence type="ECO:0000256" key="4">
    <source>
        <dbReference type="PROSITE-ProRule" id="PRU00409"/>
    </source>
</evidence>
<dbReference type="GO" id="GO:0046872">
    <property type="term" value="F:metal ion binding"/>
    <property type="evidence" value="ECO:0007669"/>
    <property type="project" value="InterPro"/>
</dbReference>
<evidence type="ECO:0000313" key="6">
    <source>
        <dbReference type="EMBL" id="RDJ01000.1"/>
    </source>
</evidence>
<organism evidence="6 7">
    <name type="scientific">Rhizobium grahamii</name>
    <dbReference type="NCBI Taxonomy" id="1120045"/>
    <lineage>
        <taxon>Bacteria</taxon>
        <taxon>Pseudomonadati</taxon>
        <taxon>Pseudomonadota</taxon>
        <taxon>Alphaproteobacteria</taxon>
        <taxon>Hyphomicrobiales</taxon>
        <taxon>Rhizobiaceae</taxon>
        <taxon>Rhizobium/Agrobacterium group</taxon>
        <taxon>Rhizobium</taxon>
    </lineage>
</organism>
<dbReference type="PANTHER" id="PTHR43585">
    <property type="entry name" value="FUMIPYRROLE BIOSYNTHESIS PROTEIN C"/>
    <property type="match status" value="1"/>
</dbReference>
<evidence type="ECO:0000256" key="2">
    <source>
        <dbReference type="ARBA" id="ARBA00022741"/>
    </source>
</evidence>
<dbReference type="Gene3D" id="3.30.470.20">
    <property type="entry name" value="ATP-grasp fold, B domain"/>
    <property type="match status" value="1"/>
</dbReference>
<dbReference type="Proteomes" id="UP000254939">
    <property type="component" value="Unassembled WGS sequence"/>
</dbReference>
<dbReference type="InterPro" id="IPR011761">
    <property type="entry name" value="ATP-grasp"/>
</dbReference>
<keyword evidence="3 4" id="KW-0067">ATP-binding</keyword>
<protein>
    <recommendedName>
        <fullName evidence="5">ATP-grasp domain-containing protein</fullName>
    </recommendedName>
</protein>
<dbReference type="OrthoDB" id="9765608at2"/>